<organism evidence="3 4">
    <name type="scientific">Gracilibacillus halotolerans</name>
    <dbReference type="NCBI Taxonomy" id="74386"/>
    <lineage>
        <taxon>Bacteria</taxon>
        <taxon>Bacillati</taxon>
        <taxon>Bacillota</taxon>
        <taxon>Bacilli</taxon>
        <taxon>Bacillales</taxon>
        <taxon>Bacillaceae</taxon>
        <taxon>Gracilibacillus</taxon>
    </lineage>
</organism>
<evidence type="ECO:0000259" key="2">
    <source>
        <dbReference type="Pfam" id="PF14258"/>
    </source>
</evidence>
<feature type="domain" description="DUF4350" evidence="2">
    <location>
        <begin position="39"/>
        <end position="204"/>
    </location>
</feature>
<keyword evidence="1" id="KW-0812">Transmembrane</keyword>
<gene>
    <name evidence="3" type="ORF">GGQ92_001966</name>
</gene>
<keyword evidence="4" id="KW-1185">Reference proteome</keyword>
<accession>A0A841RP70</accession>
<name>A0A841RP70_9BACI</name>
<dbReference type="RefSeq" id="WP_184247868.1">
    <property type="nucleotide sequence ID" value="NZ_BAAACU010000064.1"/>
</dbReference>
<dbReference type="AlphaFoldDB" id="A0A841RP70"/>
<dbReference type="Pfam" id="PF14258">
    <property type="entry name" value="DUF4350"/>
    <property type="match status" value="1"/>
</dbReference>
<evidence type="ECO:0000313" key="4">
    <source>
        <dbReference type="Proteomes" id="UP000572212"/>
    </source>
</evidence>
<dbReference type="Proteomes" id="UP000572212">
    <property type="component" value="Unassembled WGS sequence"/>
</dbReference>
<keyword evidence="1" id="KW-0472">Membrane</keyword>
<dbReference type="InterPro" id="IPR025646">
    <property type="entry name" value="DUF4350"/>
</dbReference>
<protein>
    <recommendedName>
        <fullName evidence="2">DUF4350 domain-containing protein</fullName>
    </recommendedName>
</protein>
<sequence>MRRINPAVLYPLFLVIVLVLVTIFTYKEEAKQYPPFAMDSPSPTGTKAIVTYLQENLDAKIDEELPSEGNNLNQIRVLIDPALFSKIEVEEAYLDFIESGNTLVVLKENPDELFDIQSEYSFQTLTVVGEAEETTVFADNEPFQATIFSNFRITPSPDDTVLVEDESGDAIAIERNIGDGKLIVSTEPGWITNHFILSSNHLELFQEIAPLDEDGEWVLDSLSADHVSASIPIYEVYHGWVYIIIFCGAVLTLLFLWYQGKRFGPVHVRREDIVRYSNERIKAISIWHVKGKHYKEAIDKQLDYLKEIIRARFGVPLHHSWQDRLQHIQKFLTIKNIDELSHQISELEQKDAVNKQEFLAWSKWLDEIREEVEQK</sequence>
<proteinExistence type="predicted"/>
<keyword evidence="1" id="KW-1133">Transmembrane helix</keyword>
<reference evidence="3 4" key="1">
    <citation type="submission" date="2020-08" db="EMBL/GenBank/DDBJ databases">
        <title>Genomic Encyclopedia of Type Strains, Phase IV (KMG-IV): sequencing the most valuable type-strain genomes for metagenomic binning, comparative biology and taxonomic classification.</title>
        <authorList>
            <person name="Goeker M."/>
        </authorList>
    </citation>
    <scope>NUCLEOTIDE SEQUENCE [LARGE SCALE GENOMIC DNA]</scope>
    <source>
        <strain evidence="3 4">DSM 11805</strain>
    </source>
</reference>
<evidence type="ECO:0000313" key="3">
    <source>
        <dbReference type="EMBL" id="MBB6513176.1"/>
    </source>
</evidence>
<comment type="caution">
    <text evidence="3">The sequence shown here is derived from an EMBL/GenBank/DDBJ whole genome shotgun (WGS) entry which is preliminary data.</text>
</comment>
<feature type="transmembrane region" description="Helical" evidence="1">
    <location>
        <begin position="7"/>
        <end position="26"/>
    </location>
</feature>
<evidence type="ECO:0000256" key="1">
    <source>
        <dbReference type="SAM" id="Phobius"/>
    </source>
</evidence>
<dbReference type="EMBL" id="JACHON010000008">
    <property type="protein sequence ID" value="MBB6513176.1"/>
    <property type="molecule type" value="Genomic_DNA"/>
</dbReference>
<feature type="transmembrane region" description="Helical" evidence="1">
    <location>
        <begin position="239"/>
        <end position="258"/>
    </location>
</feature>